<comment type="caution">
    <text evidence="2">The sequence shown here is derived from an EMBL/GenBank/DDBJ whole genome shotgun (WGS) entry which is preliminary data.</text>
</comment>
<feature type="transmembrane region" description="Helical" evidence="1">
    <location>
        <begin position="76"/>
        <end position="99"/>
    </location>
</feature>
<feature type="transmembrane region" description="Helical" evidence="1">
    <location>
        <begin position="321"/>
        <end position="339"/>
    </location>
</feature>
<keyword evidence="1" id="KW-0812">Transmembrane</keyword>
<proteinExistence type="predicted"/>
<keyword evidence="1" id="KW-1133">Transmembrane helix</keyword>
<feature type="transmembrane region" description="Helical" evidence="1">
    <location>
        <begin position="148"/>
        <end position="168"/>
    </location>
</feature>
<dbReference type="InterPro" id="IPR025291">
    <property type="entry name" value="DUF4153"/>
</dbReference>
<feature type="transmembrane region" description="Helical" evidence="1">
    <location>
        <begin position="254"/>
        <end position="276"/>
    </location>
</feature>
<sequence length="602" mass="69147">MLKLPSIHTLWTSLRNILFRFPLQSLITLFAMSLWLSAADNYVSDHVDMIYKLVVLSMVAFTTSLSIALLAESRNISMPVSLGIQFLFIALSYSAALIIYPEYFKTDTLKIILLILAGHLMVSCSPYINTSNQLAFWNFNKTLFLRFFTSILFSALLYIGLAVALFSIESLFQLDFKGDVYFKLFIIIGVGFNTLFFLDGIPSNLTKIAEISEYPKALKIFTQYVLVPLSTIYLAILLVYELKITFNMQLPDGMVSILIMGYAVFGILSYLLIYPISTKQRQGWINQFSTLFFWFMLPLLILLFVAIIVRIQDYGVTEMRYFVFVLAIWLTCITIYFITKRNPNIQVIPISLFIATILSITGPQSASSISKKSQQSRLSKNIETEDPNEEKISIVNYLVRYHGLTSLESFIKQNTHSVQTQILNAQDSLRSSNFQKQSLLLDTAFSMLAIDRYPSERAMISFVNRENYIRDTNFDIIFWMPNSSNTDDKHTPMGTINTSYVDNRDFYVVFDDRDSVRFSIEQFGEFLISKYDSLKTADAETSNQHIMQKPIDVPSDWMTLNAENAKYRVQLLIQTITIDNKNDTEQPTFLPYFSGYILIDEK</sequence>
<keyword evidence="3" id="KW-1185">Reference proteome</keyword>
<keyword evidence="1" id="KW-0472">Membrane</keyword>
<feature type="transmembrane region" description="Helical" evidence="1">
    <location>
        <begin position="221"/>
        <end position="242"/>
    </location>
</feature>
<feature type="transmembrane region" description="Helical" evidence="1">
    <location>
        <begin position="345"/>
        <end position="362"/>
    </location>
</feature>
<protein>
    <submittedName>
        <fullName evidence="2">DUF4153 domain-containing protein</fullName>
    </submittedName>
</protein>
<reference evidence="2 3" key="1">
    <citation type="submission" date="2024-04" db="EMBL/GenBank/DDBJ databases">
        <title>Albibacterium profundi sp. nov., isolated from sediment of the Challenger Deep of Mariana Trench.</title>
        <authorList>
            <person name="Wang Y."/>
        </authorList>
    </citation>
    <scope>NUCLEOTIDE SEQUENCE [LARGE SCALE GENOMIC DNA]</scope>
    <source>
        <strain evidence="2 3">RHL897</strain>
    </source>
</reference>
<dbReference type="EMBL" id="JBBVGT010000002">
    <property type="protein sequence ID" value="MFB5945772.1"/>
    <property type="molecule type" value="Genomic_DNA"/>
</dbReference>
<feature type="transmembrane region" description="Helical" evidence="1">
    <location>
        <begin position="288"/>
        <end position="309"/>
    </location>
</feature>
<evidence type="ECO:0000313" key="2">
    <source>
        <dbReference type="EMBL" id="MFB5945772.1"/>
    </source>
</evidence>
<feature type="transmembrane region" description="Helical" evidence="1">
    <location>
        <begin position="111"/>
        <end position="128"/>
    </location>
</feature>
<organism evidence="2 3">
    <name type="scientific">Albibacterium profundi</name>
    <dbReference type="NCBI Taxonomy" id="3134906"/>
    <lineage>
        <taxon>Bacteria</taxon>
        <taxon>Pseudomonadati</taxon>
        <taxon>Bacteroidota</taxon>
        <taxon>Sphingobacteriia</taxon>
        <taxon>Sphingobacteriales</taxon>
        <taxon>Sphingobacteriaceae</taxon>
        <taxon>Albibacterium</taxon>
    </lineage>
</organism>
<evidence type="ECO:0000256" key="1">
    <source>
        <dbReference type="SAM" id="Phobius"/>
    </source>
</evidence>
<dbReference type="Proteomes" id="UP001580928">
    <property type="component" value="Unassembled WGS sequence"/>
</dbReference>
<dbReference type="RefSeq" id="WP_375557305.1">
    <property type="nucleotide sequence ID" value="NZ_JBBVGT010000002.1"/>
</dbReference>
<name>A0ABV5CHC3_9SPHI</name>
<accession>A0ABV5CHC3</accession>
<feature type="transmembrane region" description="Helical" evidence="1">
    <location>
        <begin position="17"/>
        <end position="38"/>
    </location>
</feature>
<evidence type="ECO:0000313" key="3">
    <source>
        <dbReference type="Proteomes" id="UP001580928"/>
    </source>
</evidence>
<feature type="transmembrane region" description="Helical" evidence="1">
    <location>
        <begin position="50"/>
        <end position="70"/>
    </location>
</feature>
<feature type="transmembrane region" description="Helical" evidence="1">
    <location>
        <begin position="180"/>
        <end position="201"/>
    </location>
</feature>
<gene>
    <name evidence="2" type="ORF">WKR92_07990</name>
</gene>
<dbReference type="Pfam" id="PF13687">
    <property type="entry name" value="DUF4153"/>
    <property type="match status" value="1"/>
</dbReference>